<evidence type="ECO:0000313" key="26">
    <source>
        <dbReference type="Proteomes" id="UP001279410"/>
    </source>
</evidence>
<dbReference type="InterPro" id="IPR011527">
    <property type="entry name" value="ABC1_TM_dom"/>
</dbReference>
<keyword evidence="5" id="KW-0547">Nucleotide-binding</keyword>
<evidence type="ECO:0000256" key="13">
    <source>
        <dbReference type="ARBA" id="ARBA00052205"/>
    </source>
</evidence>
<reference evidence="25" key="1">
    <citation type="submission" date="2022-08" db="EMBL/GenBank/DDBJ databases">
        <title>Genome sequencing of akame (Lates japonicus).</title>
        <authorList>
            <person name="Hashiguchi Y."/>
            <person name="Takahashi H."/>
        </authorList>
    </citation>
    <scope>NUCLEOTIDE SEQUENCE</scope>
    <source>
        <strain evidence="25">Kochi</strain>
    </source>
</reference>
<evidence type="ECO:0000256" key="22">
    <source>
        <dbReference type="SAM" id="Phobius"/>
    </source>
</evidence>
<feature type="transmembrane region" description="Helical" evidence="22">
    <location>
        <begin position="214"/>
        <end position="237"/>
    </location>
</feature>
<comment type="catalytic activity">
    <reaction evidence="13">
        <text>a [oligopeptide](in) + ATP + H2O = a [oligopeptide](out) + ADP + phosphate + H(+)</text>
        <dbReference type="Rhea" id="RHEA:14429"/>
        <dbReference type="Rhea" id="RHEA-COMP:10531"/>
        <dbReference type="ChEBI" id="CHEBI:15377"/>
        <dbReference type="ChEBI" id="CHEBI:15378"/>
        <dbReference type="ChEBI" id="CHEBI:30616"/>
        <dbReference type="ChEBI" id="CHEBI:43474"/>
        <dbReference type="ChEBI" id="CHEBI:83228"/>
        <dbReference type="ChEBI" id="CHEBI:456216"/>
        <dbReference type="EC" id="7.4.2.6"/>
    </reaction>
    <physiologicalReaction direction="left-to-right" evidence="13">
        <dbReference type="Rhea" id="RHEA:14430"/>
    </physiologicalReaction>
</comment>
<evidence type="ECO:0000313" key="25">
    <source>
        <dbReference type="EMBL" id="GLD52495.1"/>
    </source>
</evidence>
<keyword evidence="11 22" id="KW-0472">Membrane</keyword>
<evidence type="ECO:0000259" key="24">
    <source>
        <dbReference type="PROSITE" id="PS50929"/>
    </source>
</evidence>
<feature type="transmembrane region" description="Helical" evidence="22">
    <location>
        <begin position="82"/>
        <end position="103"/>
    </location>
</feature>
<comment type="caution">
    <text evidence="25">The sequence shown here is derived from an EMBL/GenBank/DDBJ whole genome shotgun (WGS) entry which is preliminary data.</text>
</comment>
<dbReference type="GO" id="GO:0005765">
    <property type="term" value="C:lysosomal membrane"/>
    <property type="evidence" value="ECO:0007669"/>
    <property type="project" value="UniProtKB-SubCell"/>
</dbReference>
<sequence>MDIKVGVSCTVLFVLLDVVITTVLYTHGSHLIIFRKDALDFNILTSALDLWGTVLLRASILLGASIGVSWNKEDGPLRVSSLSTLILLICLIIITYALAKLLMLTELEPLTHKPWLLSLICWACVSSLGVMLLWKLLGKEPGSASSHNSSISRGGRGTEDTEKLVVTAGEEEQEVGCERKENRQQEEEGSQEKEKTSSGATLGRLLTYCRKDGGLLFVAVLFLLISAVCEAFIPYYYGKAIDSIVVHQSMEYFAKPIITLAVLALASSLAMGVRGGVFTLTFARLNLRLRNHLFRTLMRQEIAFFDENHTGDIISRLSADTTQVSDLISQNVNIFLRSTIKGAGFFIFMFGMSWKLTLVTIMGFPFVAVVSKVYGEYYKKLTKDVQTTLAEANKVAEETISSMRTVRSFANECGEADSYYAKLLVMFQLNKKQALAYACYMWSSCISELALEVAILYYGGHLVVTGQMSSGALISFFIYMLELGECLESIASVYTGLMQGVGAAEKVFEYLDRKPKHPADGTEAPDTCTGLVEFKDITFAYPTRPETDILKGVSFTLRPGEVTALVGPSGSGKSSCVSLLENFYSPQQGQVLLDGKPVHTFQHDYLHSKVALVGQEPVLFARTVKENITYGLSDIPMEAVVQAATKANAHDFITTLPKGYDTSVGEKGTQLSGGQKQRVAIARALIRNPRVLILDEATSALDAESEHIVQQALNNIMQEHTVLVIAHRLSTVEKAHSVIVIDKGSVAEQGTHCQLMASGGLYCKLVQRQVLGIETGAEVLNPPENLSWKSDGGHQRRRQSSSSASESESNARY</sequence>
<accession>A0AAD3ME42</accession>
<evidence type="ECO:0000259" key="23">
    <source>
        <dbReference type="PROSITE" id="PS50893"/>
    </source>
</evidence>
<dbReference type="InterPro" id="IPR039421">
    <property type="entry name" value="Type_1_exporter"/>
</dbReference>
<feature type="compositionally biased region" description="Low complexity" evidence="21">
    <location>
        <begin position="800"/>
        <end position="813"/>
    </location>
</feature>
<keyword evidence="26" id="KW-1185">Reference proteome</keyword>
<dbReference type="PIRSF" id="PIRSF002773">
    <property type="entry name" value="ABC_prm/ATPase_B"/>
    <property type="match status" value="1"/>
</dbReference>
<dbReference type="PROSITE" id="PS00211">
    <property type="entry name" value="ABC_TRANSPORTER_1"/>
    <property type="match status" value="1"/>
</dbReference>
<dbReference type="PROSITE" id="PS50893">
    <property type="entry name" value="ABC_TRANSPORTER_2"/>
    <property type="match status" value="1"/>
</dbReference>
<protein>
    <recommendedName>
        <fullName evidence="17">ABC-type oligopeptide transporter ABCB9</fullName>
        <ecNumber evidence="16">7.4.2.6</ecNumber>
    </recommendedName>
    <alternativeName>
        <fullName evidence="20">ATP-binding cassette sub-family B member 9</fullName>
    </alternativeName>
    <alternativeName>
        <fullName evidence="19">ATP-binding cassette transporter 9</fullName>
    </alternativeName>
    <alternativeName>
        <fullName evidence="18">TAP-like protein</fullName>
    </alternativeName>
</protein>
<dbReference type="GO" id="GO:0016887">
    <property type="term" value="F:ATP hydrolysis activity"/>
    <property type="evidence" value="ECO:0007669"/>
    <property type="project" value="InterPro"/>
</dbReference>
<feature type="transmembrane region" description="Helical" evidence="22">
    <location>
        <begin position="257"/>
        <end position="283"/>
    </location>
</feature>
<keyword evidence="7" id="KW-0571">Peptide transport</keyword>
<feature type="transmembrane region" description="Helical" evidence="22">
    <location>
        <begin position="48"/>
        <end position="70"/>
    </location>
</feature>
<feature type="transmembrane region" description="Helical" evidence="22">
    <location>
        <begin position="7"/>
        <end position="28"/>
    </location>
</feature>
<evidence type="ECO:0000256" key="9">
    <source>
        <dbReference type="ARBA" id="ARBA00022967"/>
    </source>
</evidence>
<evidence type="ECO:0000256" key="17">
    <source>
        <dbReference type="ARBA" id="ARBA00068474"/>
    </source>
</evidence>
<evidence type="ECO:0000256" key="15">
    <source>
        <dbReference type="ARBA" id="ARBA00062472"/>
    </source>
</evidence>
<feature type="compositionally biased region" description="Polar residues" evidence="21">
    <location>
        <begin position="143"/>
        <end position="152"/>
    </location>
</feature>
<comment type="subunit">
    <text evidence="15">Homodimer. Interacts (via TMD0 region) with LAMP1; this interaction strongly stabilizes ABCB9 and protects ABCB9 against lysosomal degradation. Interacts (via TMD0 region) with LAMP2 (isoform LAMP-2B). Interacts (via TMD0) with YIF1B; this interaction allows (but is not essential) the ER-to-Golgi trafficking and strongly depends on a salt bridge within TMD0.</text>
</comment>
<evidence type="ECO:0000256" key="2">
    <source>
        <dbReference type="ARBA" id="ARBA00006493"/>
    </source>
</evidence>
<comment type="similarity">
    <text evidence="2">Belongs to the ABC transporter superfamily. ABCB family. MHC peptide exporter (TC 3.A.1.209) subfamily.</text>
</comment>
<dbReference type="EC" id="7.4.2.6" evidence="16"/>
<evidence type="ECO:0000256" key="11">
    <source>
        <dbReference type="ARBA" id="ARBA00023136"/>
    </source>
</evidence>
<keyword evidence="3" id="KW-0813">Transport</keyword>
<dbReference type="AlphaFoldDB" id="A0AAD3ME42"/>
<comment type="function">
    <text evidence="14">ATP-dependent low-affinity peptide transporter which translocates a broad spectrum of peptides from the cytosol to the lysosomal lumen for degradation. Displays a broad peptide length specificity from 6-mer up to at least 59-mer peptides with an optimum of 23-mers. Binds and transports smaller and larger peptides with the same affinity. Favors positively charged, aromatic or hydrophobic residues in the N- and C-terminal positions whereas negatively charged residues as well as asparagine and methionine are not favored.</text>
</comment>
<evidence type="ECO:0000256" key="16">
    <source>
        <dbReference type="ARBA" id="ARBA00066336"/>
    </source>
</evidence>
<proteinExistence type="inferred from homology"/>
<evidence type="ECO:0000256" key="8">
    <source>
        <dbReference type="ARBA" id="ARBA00022927"/>
    </source>
</evidence>
<dbReference type="Proteomes" id="UP001279410">
    <property type="component" value="Unassembled WGS sequence"/>
</dbReference>
<dbReference type="GO" id="GO:0015031">
    <property type="term" value="P:protein transport"/>
    <property type="evidence" value="ECO:0007669"/>
    <property type="project" value="UniProtKB-KW"/>
</dbReference>
<dbReference type="Pfam" id="PF00664">
    <property type="entry name" value="ABC_membrane"/>
    <property type="match status" value="1"/>
</dbReference>
<evidence type="ECO:0000256" key="1">
    <source>
        <dbReference type="ARBA" id="ARBA00004155"/>
    </source>
</evidence>
<feature type="transmembrane region" description="Helical" evidence="22">
    <location>
        <begin position="115"/>
        <end position="137"/>
    </location>
</feature>
<dbReference type="GO" id="GO:0005524">
    <property type="term" value="F:ATP binding"/>
    <property type="evidence" value="ECO:0007669"/>
    <property type="project" value="UniProtKB-KW"/>
</dbReference>
<dbReference type="InterPro" id="IPR027417">
    <property type="entry name" value="P-loop_NTPase"/>
</dbReference>
<dbReference type="GO" id="GO:0015421">
    <property type="term" value="F:ABC-type oligopeptide transporter activity"/>
    <property type="evidence" value="ECO:0007669"/>
    <property type="project" value="UniProtKB-EC"/>
</dbReference>
<dbReference type="Gene3D" id="3.40.50.300">
    <property type="entry name" value="P-loop containing nucleotide triphosphate hydrolases"/>
    <property type="match status" value="1"/>
</dbReference>
<feature type="domain" description="ABC transporter" evidence="23">
    <location>
        <begin position="532"/>
        <end position="768"/>
    </location>
</feature>
<keyword evidence="10 22" id="KW-1133">Transmembrane helix</keyword>
<dbReference type="Pfam" id="PF00005">
    <property type="entry name" value="ABC_tran"/>
    <property type="match status" value="1"/>
</dbReference>
<dbReference type="SUPFAM" id="SSF90123">
    <property type="entry name" value="ABC transporter transmembrane region"/>
    <property type="match status" value="1"/>
</dbReference>
<keyword evidence="8" id="KW-0653">Protein transport</keyword>
<dbReference type="PROSITE" id="PS50929">
    <property type="entry name" value="ABC_TM1F"/>
    <property type="match status" value="1"/>
</dbReference>
<evidence type="ECO:0000256" key="14">
    <source>
        <dbReference type="ARBA" id="ARBA00055204"/>
    </source>
</evidence>
<dbReference type="InterPro" id="IPR036640">
    <property type="entry name" value="ABC1_TM_sf"/>
</dbReference>
<dbReference type="SUPFAM" id="SSF52540">
    <property type="entry name" value="P-loop containing nucleoside triphosphate hydrolases"/>
    <property type="match status" value="1"/>
</dbReference>
<evidence type="ECO:0000256" key="18">
    <source>
        <dbReference type="ARBA" id="ARBA00079330"/>
    </source>
</evidence>
<keyword evidence="9" id="KW-1278">Translocase</keyword>
<dbReference type="Gene3D" id="1.20.1560.10">
    <property type="entry name" value="ABC transporter type 1, transmembrane domain"/>
    <property type="match status" value="2"/>
</dbReference>
<feature type="domain" description="ABC transmembrane type-1" evidence="24">
    <location>
        <begin position="217"/>
        <end position="499"/>
    </location>
</feature>
<evidence type="ECO:0000256" key="4">
    <source>
        <dbReference type="ARBA" id="ARBA00022692"/>
    </source>
</evidence>
<evidence type="ECO:0000256" key="21">
    <source>
        <dbReference type="SAM" id="MobiDB-lite"/>
    </source>
</evidence>
<feature type="transmembrane region" description="Helical" evidence="22">
    <location>
        <begin position="345"/>
        <end position="370"/>
    </location>
</feature>
<dbReference type="PANTHER" id="PTHR43394:SF21">
    <property type="entry name" value="ATP BINDING CASSETTE SUBFAMILY B MEMBER 9"/>
    <property type="match status" value="1"/>
</dbReference>
<evidence type="ECO:0000256" key="20">
    <source>
        <dbReference type="ARBA" id="ARBA00084061"/>
    </source>
</evidence>
<keyword evidence="12" id="KW-0458">Lysosome</keyword>
<dbReference type="CDD" id="cd18784">
    <property type="entry name" value="ABC_6TM_ABCB9_like"/>
    <property type="match status" value="1"/>
</dbReference>
<keyword evidence="4 22" id="KW-0812">Transmembrane</keyword>
<dbReference type="SMART" id="SM00382">
    <property type="entry name" value="AAA"/>
    <property type="match status" value="1"/>
</dbReference>
<evidence type="ECO:0000256" key="7">
    <source>
        <dbReference type="ARBA" id="ARBA00022856"/>
    </source>
</evidence>
<feature type="compositionally biased region" description="Basic and acidic residues" evidence="21">
    <location>
        <begin position="176"/>
        <end position="196"/>
    </location>
</feature>
<dbReference type="CDD" id="cd03249">
    <property type="entry name" value="ABC_MTABC3_MDL1_MDL2"/>
    <property type="match status" value="1"/>
</dbReference>
<dbReference type="GO" id="GO:0015440">
    <property type="term" value="F:ABC-type peptide transporter activity"/>
    <property type="evidence" value="ECO:0007669"/>
    <property type="project" value="InterPro"/>
</dbReference>
<evidence type="ECO:0000256" key="6">
    <source>
        <dbReference type="ARBA" id="ARBA00022840"/>
    </source>
</evidence>
<dbReference type="FunFam" id="3.40.50.300:FF:000140">
    <property type="entry name" value="Lipid A export ATP-binding/permease protein MsbA"/>
    <property type="match status" value="1"/>
</dbReference>
<feature type="region of interest" description="Disordered" evidence="21">
    <location>
        <begin position="140"/>
        <end position="196"/>
    </location>
</feature>
<evidence type="ECO:0000256" key="19">
    <source>
        <dbReference type="ARBA" id="ARBA00083142"/>
    </source>
</evidence>
<gene>
    <name evidence="25" type="ORF">AKAME5_000539700</name>
</gene>
<keyword evidence="6 25" id="KW-0067">ATP-binding</keyword>
<dbReference type="PANTHER" id="PTHR43394">
    <property type="entry name" value="ATP-DEPENDENT PERMEASE MDL1, MITOCHONDRIAL"/>
    <property type="match status" value="1"/>
</dbReference>
<dbReference type="FunFam" id="1.20.1560.10:FF:000031">
    <property type="entry name" value="ATP-binding cassette sub-family B member 9"/>
    <property type="match status" value="1"/>
</dbReference>
<evidence type="ECO:0000256" key="3">
    <source>
        <dbReference type="ARBA" id="ARBA00022448"/>
    </source>
</evidence>
<dbReference type="InterPro" id="IPR030254">
    <property type="entry name" value="ABCB9_6-TMD"/>
</dbReference>
<dbReference type="InterPro" id="IPR003439">
    <property type="entry name" value="ABC_transporter-like_ATP-bd"/>
</dbReference>
<evidence type="ECO:0000256" key="10">
    <source>
        <dbReference type="ARBA" id="ARBA00022989"/>
    </source>
</evidence>
<feature type="region of interest" description="Disordered" evidence="21">
    <location>
        <begin position="782"/>
        <end position="813"/>
    </location>
</feature>
<comment type="subcellular location">
    <subcellularLocation>
        <location evidence="1">Lysosome membrane</location>
        <topology evidence="1">Multi-pass membrane protein</topology>
    </subcellularLocation>
</comment>
<dbReference type="InterPro" id="IPR017871">
    <property type="entry name" value="ABC_transporter-like_CS"/>
</dbReference>
<evidence type="ECO:0000256" key="5">
    <source>
        <dbReference type="ARBA" id="ARBA00022741"/>
    </source>
</evidence>
<organism evidence="25 26">
    <name type="scientific">Lates japonicus</name>
    <name type="common">Japanese lates</name>
    <dbReference type="NCBI Taxonomy" id="270547"/>
    <lineage>
        <taxon>Eukaryota</taxon>
        <taxon>Metazoa</taxon>
        <taxon>Chordata</taxon>
        <taxon>Craniata</taxon>
        <taxon>Vertebrata</taxon>
        <taxon>Euteleostomi</taxon>
        <taxon>Actinopterygii</taxon>
        <taxon>Neopterygii</taxon>
        <taxon>Teleostei</taxon>
        <taxon>Neoteleostei</taxon>
        <taxon>Acanthomorphata</taxon>
        <taxon>Carangaria</taxon>
        <taxon>Carangaria incertae sedis</taxon>
        <taxon>Centropomidae</taxon>
        <taxon>Lates</taxon>
    </lineage>
</organism>
<dbReference type="InterPro" id="IPR003593">
    <property type="entry name" value="AAA+_ATPase"/>
</dbReference>
<name>A0AAD3ME42_LATJO</name>
<dbReference type="EMBL" id="BRZM01000014">
    <property type="protein sequence ID" value="GLD52495.1"/>
    <property type="molecule type" value="Genomic_DNA"/>
</dbReference>
<evidence type="ECO:0000256" key="12">
    <source>
        <dbReference type="ARBA" id="ARBA00023228"/>
    </source>
</evidence>